<evidence type="ECO:0000256" key="5">
    <source>
        <dbReference type="ARBA" id="ARBA00023136"/>
    </source>
</evidence>
<dbReference type="GO" id="GO:0005886">
    <property type="term" value="C:plasma membrane"/>
    <property type="evidence" value="ECO:0007669"/>
    <property type="project" value="TreeGrafter"/>
</dbReference>
<keyword evidence="5 6" id="KW-0472">Membrane</keyword>
<evidence type="ECO:0000256" key="4">
    <source>
        <dbReference type="ARBA" id="ARBA00022989"/>
    </source>
</evidence>
<dbReference type="Pfam" id="PF04138">
    <property type="entry name" value="GtrA_DPMS_TM"/>
    <property type="match status" value="1"/>
</dbReference>
<feature type="transmembrane region" description="Helical" evidence="6">
    <location>
        <begin position="99"/>
        <end position="120"/>
    </location>
</feature>
<evidence type="ECO:0000313" key="9">
    <source>
        <dbReference type="Proteomes" id="UP000177215"/>
    </source>
</evidence>
<accession>A0A1F6EWE1</accession>
<dbReference type="GO" id="GO:0000271">
    <property type="term" value="P:polysaccharide biosynthetic process"/>
    <property type="evidence" value="ECO:0007669"/>
    <property type="project" value="InterPro"/>
</dbReference>
<feature type="transmembrane region" description="Helical" evidence="6">
    <location>
        <begin position="126"/>
        <end position="146"/>
    </location>
</feature>
<evidence type="ECO:0000313" key="8">
    <source>
        <dbReference type="EMBL" id="OGG77939.1"/>
    </source>
</evidence>
<evidence type="ECO:0000256" key="6">
    <source>
        <dbReference type="SAM" id="Phobius"/>
    </source>
</evidence>
<feature type="transmembrane region" description="Helical" evidence="6">
    <location>
        <begin position="66"/>
        <end position="87"/>
    </location>
</feature>
<comment type="subcellular location">
    <subcellularLocation>
        <location evidence="1">Membrane</location>
        <topology evidence="1">Multi-pass membrane protein</topology>
    </subcellularLocation>
</comment>
<name>A0A1F6EWE1_9BACT</name>
<feature type="transmembrane region" description="Helical" evidence="6">
    <location>
        <begin position="36"/>
        <end position="60"/>
    </location>
</feature>
<dbReference type="STRING" id="1798515.A3B35_02155"/>
<dbReference type="PANTHER" id="PTHR38459:SF1">
    <property type="entry name" value="PROPHAGE BACTOPRENOL-LINKED GLUCOSE TRANSLOCASE HOMOLOG"/>
    <property type="match status" value="1"/>
</dbReference>
<feature type="domain" description="GtrA/DPMS transmembrane" evidence="7">
    <location>
        <begin position="37"/>
        <end position="154"/>
    </location>
</feature>
<dbReference type="AlphaFoldDB" id="A0A1F6EWE1"/>
<dbReference type="InterPro" id="IPR051401">
    <property type="entry name" value="GtrA_CellWall_Glycosyl"/>
</dbReference>
<proteinExistence type="inferred from homology"/>
<dbReference type="PANTHER" id="PTHR38459">
    <property type="entry name" value="PROPHAGE BACTOPRENOL-LINKED GLUCOSE TRANSLOCASE HOMOLOG"/>
    <property type="match status" value="1"/>
</dbReference>
<comment type="similarity">
    <text evidence="2">Belongs to the GtrA family.</text>
</comment>
<keyword evidence="3 6" id="KW-0812">Transmembrane</keyword>
<evidence type="ECO:0000256" key="1">
    <source>
        <dbReference type="ARBA" id="ARBA00004141"/>
    </source>
</evidence>
<dbReference type="InterPro" id="IPR007267">
    <property type="entry name" value="GtrA_DPMS_TM"/>
</dbReference>
<gene>
    <name evidence="8" type="ORF">A3B35_02155</name>
</gene>
<evidence type="ECO:0000259" key="7">
    <source>
        <dbReference type="Pfam" id="PF04138"/>
    </source>
</evidence>
<evidence type="ECO:0000256" key="3">
    <source>
        <dbReference type="ARBA" id="ARBA00022692"/>
    </source>
</evidence>
<protein>
    <recommendedName>
        <fullName evidence="7">GtrA/DPMS transmembrane domain-containing protein</fullName>
    </recommendedName>
</protein>
<sequence length="162" mass="17917">MWQKCTPSALWSTMATKEMTFPPALKKLTDMRVVRVAAAGGMGVIAQTLVFQTAGIWLGLVRPSTAVLLGAELGIIINFCLSNRYAFGDRRHSSLLGRLLRFHTVIAGALIIQWSCVYLTETVTSNWLALDAAYAAGILISFVYNYTGYRLWVWKKPAMPDA</sequence>
<evidence type="ECO:0000256" key="2">
    <source>
        <dbReference type="ARBA" id="ARBA00009399"/>
    </source>
</evidence>
<organism evidence="8 9">
    <name type="scientific">Candidatus Kaiserbacteria bacterium RIFCSPLOWO2_01_FULL_54_24</name>
    <dbReference type="NCBI Taxonomy" id="1798515"/>
    <lineage>
        <taxon>Bacteria</taxon>
        <taxon>Candidatus Kaiseribacteriota</taxon>
    </lineage>
</organism>
<dbReference type="EMBL" id="MFMC01000002">
    <property type="protein sequence ID" value="OGG77939.1"/>
    <property type="molecule type" value="Genomic_DNA"/>
</dbReference>
<keyword evidence="4 6" id="KW-1133">Transmembrane helix</keyword>
<dbReference type="Proteomes" id="UP000177215">
    <property type="component" value="Unassembled WGS sequence"/>
</dbReference>
<reference evidence="8 9" key="1">
    <citation type="journal article" date="2016" name="Nat. Commun.">
        <title>Thousands of microbial genomes shed light on interconnected biogeochemical processes in an aquifer system.</title>
        <authorList>
            <person name="Anantharaman K."/>
            <person name="Brown C.T."/>
            <person name="Hug L.A."/>
            <person name="Sharon I."/>
            <person name="Castelle C.J."/>
            <person name="Probst A.J."/>
            <person name="Thomas B.C."/>
            <person name="Singh A."/>
            <person name="Wilkins M.J."/>
            <person name="Karaoz U."/>
            <person name="Brodie E.L."/>
            <person name="Williams K.H."/>
            <person name="Hubbard S.S."/>
            <person name="Banfield J.F."/>
        </authorList>
    </citation>
    <scope>NUCLEOTIDE SEQUENCE [LARGE SCALE GENOMIC DNA]</scope>
</reference>
<comment type="caution">
    <text evidence="8">The sequence shown here is derived from an EMBL/GenBank/DDBJ whole genome shotgun (WGS) entry which is preliminary data.</text>
</comment>